<dbReference type="EMBL" id="JBBPDW010000006">
    <property type="protein sequence ID" value="KAK7551705.1"/>
    <property type="molecule type" value="Genomic_DNA"/>
</dbReference>
<comment type="caution">
    <text evidence="1">The sequence shown here is derived from an EMBL/GenBank/DDBJ whole genome shotgun (WGS) entry which is preliminary data.</text>
</comment>
<reference evidence="1 2" key="1">
    <citation type="submission" date="2024-04" db="EMBL/GenBank/DDBJ databases">
        <title>Phyllosticta paracitricarpa is synonymous to the EU quarantine fungus P. citricarpa based on phylogenomic analyses.</title>
        <authorList>
            <consortium name="Lawrence Berkeley National Laboratory"/>
            <person name="Van Ingen-Buijs V.A."/>
            <person name="Van Westerhoven A.C."/>
            <person name="Haridas S."/>
            <person name="Skiadas P."/>
            <person name="Martin F."/>
            <person name="Groenewald J.Z."/>
            <person name="Crous P.W."/>
            <person name="Seidl M.F."/>
        </authorList>
    </citation>
    <scope>NUCLEOTIDE SEQUENCE [LARGE SCALE GENOMIC DNA]</scope>
    <source>
        <strain evidence="1 2">CBS 122670</strain>
    </source>
</reference>
<protein>
    <submittedName>
        <fullName evidence="1">Uncharacterized protein</fullName>
    </submittedName>
</protein>
<name>A0ABR1MKI2_9PEZI</name>
<accession>A0ABR1MKI2</accession>
<proteinExistence type="predicted"/>
<keyword evidence="2" id="KW-1185">Reference proteome</keyword>
<dbReference type="Proteomes" id="UP001365128">
    <property type="component" value="Unassembled WGS sequence"/>
</dbReference>
<sequence length="145" mass="15505">MLTFLVLHLLKSSYLIRPCCKEHHLLRRPCGPVSSPLPTLIFFTTTTPPPPPPPPTTPALAFAGLIASPPLTSAFDPTIRRILHHLHSTTTAICSLPSLLDHQAPRLCCLHQPIHLARARVLGARLGPPTAESCGTSAGAACRGH</sequence>
<organism evidence="1 2">
    <name type="scientific">Phyllosticta citricarpa</name>
    <dbReference type="NCBI Taxonomy" id="55181"/>
    <lineage>
        <taxon>Eukaryota</taxon>
        <taxon>Fungi</taxon>
        <taxon>Dikarya</taxon>
        <taxon>Ascomycota</taxon>
        <taxon>Pezizomycotina</taxon>
        <taxon>Dothideomycetes</taxon>
        <taxon>Dothideomycetes incertae sedis</taxon>
        <taxon>Botryosphaeriales</taxon>
        <taxon>Phyllostictaceae</taxon>
        <taxon>Phyllosticta</taxon>
    </lineage>
</organism>
<evidence type="ECO:0000313" key="1">
    <source>
        <dbReference type="EMBL" id="KAK7551705.1"/>
    </source>
</evidence>
<gene>
    <name evidence="1" type="ORF">IWX46DRAFT_593214</name>
</gene>
<evidence type="ECO:0000313" key="2">
    <source>
        <dbReference type="Proteomes" id="UP001365128"/>
    </source>
</evidence>